<dbReference type="Pfam" id="PF00096">
    <property type="entry name" value="zf-C2H2"/>
    <property type="match status" value="1"/>
</dbReference>
<evidence type="ECO:0000256" key="6">
    <source>
        <dbReference type="ARBA" id="ARBA00022833"/>
    </source>
</evidence>
<dbReference type="Pfam" id="PF23561">
    <property type="entry name" value="zf-C2H2_15"/>
    <property type="match status" value="1"/>
</dbReference>
<dbReference type="EnsemblMetazoa" id="XM_003387811.2">
    <property type="protein sequence ID" value="XP_003387859.1"/>
    <property type="gene ID" value="LOC100631915"/>
</dbReference>
<dbReference type="InParanoid" id="A0A1X7UH40"/>
<accession>A0A1X7UH40</accession>
<evidence type="ECO:0000256" key="7">
    <source>
        <dbReference type="ARBA" id="ARBA00023125"/>
    </source>
</evidence>
<reference evidence="13" key="1">
    <citation type="journal article" date="2010" name="Nature">
        <title>The Amphimedon queenslandica genome and the evolution of animal complexity.</title>
        <authorList>
            <person name="Srivastava M."/>
            <person name="Simakov O."/>
            <person name="Chapman J."/>
            <person name="Fahey B."/>
            <person name="Gauthier M.E."/>
            <person name="Mitros T."/>
            <person name="Richards G.S."/>
            <person name="Conaco C."/>
            <person name="Dacre M."/>
            <person name="Hellsten U."/>
            <person name="Larroux C."/>
            <person name="Putnam N.H."/>
            <person name="Stanke M."/>
            <person name="Adamska M."/>
            <person name="Darling A."/>
            <person name="Degnan S.M."/>
            <person name="Oakley T.H."/>
            <person name="Plachetzki D.C."/>
            <person name="Zhai Y."/>
            <person name="Adamski M."/>
            <person name="Calcino A."/>
            <person name="Cummins S.F."/>
            <person name="Goodstein D.M."/>
            <person name="Harris C."/>
            <person name="Jackson D.J."/>
            <person name="Leys S.P."/>
            <person name="Shu S."/>
            <person name="Woodcroft B.J."/>
            <person name="Vervoort M."/>
            <person name="Kosik K.S."/>
            <person name="Manning G."/>
            <person name="Degnan B.M."/>
            <person name="Rokhsar D.S."/>
        </authorList>
    </citation>
    <scope>NUCLEOTIDE SEQUENCE [LARGE SCALE GENOMIC DNA]</scope>
</reference>
<dbReference type="InterPro" id="IPR056436">
    <property type="entry name" value="Znf-C2H2_ZIC1-5/GLI1-3-like"/>
</dbReference>
<dbReference type="STRING" id="400682.A0A1X7UH40"/>
<keyword evidence="8" id="KW-0539">Nucleus</keyword>
<dbReference type="SMART" id="SM00355">
    <property type="entry name" value="ZnF_C2H2"/>
    <property type="match status" value="5"/>
</dbReference>
<feature type="domain" description="C2H2-type" evidence="11">
    <location>
        <begin position="441"/>
        <end position="470"/>
    </location>
</feature>
<dbReference type="InterPro" id="IPR013087">
    <property type="entry name" value="Znf_C2H2_type"/>
</dbReference>
<keyword evidence="7" id="KW-0238">DNA-binding</keyword>
<reference evidence="12" key="2">
    <citation type="submission" date="2017-05" db="UniProtKB">
        <authorList>
            <consortium name="EnsemblMetazoa"/>
        </authorList>
    </citation>
    <scope>IDENTIFICATION</scope>
</reference>
<keyword evidence="4" id="KW-0677">Repeat</keyword>
<sequence>MERKERDGSSSSSRTKSHSKHRELLELRREISPGGGSSYNNFAKDKENSEPMELGSPPAGALSPQMNIEEENVVETDLLSPSQSGAASTTESSAAAKQPAAPLNSSSSASADLKQKNGVGIEAGRSAVGSPQSLSQIMNLPSSAFSFDLSEFQSPSGSGFLSPVSSAKLGKKRPLSISPLSSSSVNIDALVRGSPTSLLNFITQSRCSSAGSFGHLSPSLYTGTTSRHAGFNRPSISLSKAVHPSSLLPNSTPATTISGGGGDGVGFITSGPDDVDDSECNKVLSQQAPDRMSTMNSELADIADTDASIQPMLRASLEQESEGELSLPAEPTQSSTYSESASESEHKMYRNGGGGGGGRRIYYAYPAVEEPHNNCCMWEGCQQQCETLDHLVTHVNNDHIYQESRKDFICRWTGCVRERRPFKAQYMLLVHMRRHTGEKPHKCHYEGCDKAYSRLENLKTHLRSHTGEKPYLCKYESCGKAFSNASDCAKHMNRTHSDEKPYACLNPGCMKRYTDPSSRRKHMKNCQVNKKARTGVTDFISEGDDMDTARPPSLPPPSSDFTCFVPSTVKSPAQQTGKKGSRSKKGDKKQRSTKGEDTSKNNHGLLEFPNSSVDMGYMSGGSQCTPAMGLMSLLKNGRTQLSGYSSSGYYETEYTNLQEDTLPLVLSSSLSDHQSLEGPYYEASIKREPFSPSSSSCSQIDHFSPYQLSQAQPPPPYFKHGLHPLPELQAFGSGGSFQGFSSQSSGGGGVDVGSSGYSSFGGSPVRMMNSDETCSLGGSYRSGGGGSELGSSSHSSFSTLSSHLSSPISHHNGGGGRDYSKHSYRNLRPPDLILRPHQPTYSVQMSDIKVSGGGYRCHSDEVSLRSSHSSRYSGSEYSDDLSHRHGSIGPPPPLPPPEARSSSREPLPLPHSMQAQGHEYMTSQPDMTSMRTDSQFTGKSGVYQPYSVGSLPLKHYDQPPIHQQGKHGLPIIFESQVHAGIANNCPNMVIGNMALNANQLHQDNIMFENLSTSSSYIGLPH</sequence>
<dbReference type="GO" id="GO:0008270">
    <property type="term" value="F:zinc ion binding"/>
    <property type="evidence" value="ECO:0007669"/>
    <property type="project" value="UniProtKB-KW"/>
</dbReference>
<feature type="compositionally biased region" description="Low complexity" evidence="10">
    <location>
        <begin position="82"/>
        <end position="96"/>
    </location>
</feature>
<evidence type="ECO:0000256" key="5">
    <source>
        <dbReference type="ARBA" id="ARBA00022771"/>
    </source>
</evidence>
<evidence type="ECO:0000256" key="3">
    <source>
        <dbReference type="ARBA" id="ARBA00022723"/>
    </source>
</evidence>
<feature type="region of interest" description="Disordered" evidence="10">
    <location>
        <begin position="852"/>
        <end position="911"/>
    </location>
</feature>
<comment type="subcellular location">
    <subcellularLocation>
        <location evidence="1">Nucleus</location>
    </subcellularLocation>
</comment>
<evidence type="ECO:0000259" key="11">
    <source>
        <dbReference type="PROSITE" id="PS50157"/>
    </source>
</evidence>
<dbReference type="KEGG" id="aqu:100631915"/>
<keyword evidence="13" id="KW-1185">Reference proteome</keyword>
<dbReference type="InterPro" id="IPR036236">
    <property type="entry name" value="Znf_C2H2_sf"/>
</dbReference>
<feature type="domain" description="C2H2-type" evidence="11">
    <location>
        <begin position="408"/>
        <end position="440"/>
    </location>
</feature>
<feature type="domain" description="C2H2-type" evidence="11">
    <location>
        <begin position="471"/>
        <end position="501"/>
    </location>
</feature>
<dbReference type="GO" id="GO:0005634">
    <property type="term" value="C:nucleus"/>
    <property type="evidence" value="ECO:0007669"/>
    <property type="project" value="UniProtKB-SubCell"/>
</dbReference>
<protein>
    <recommendedName>
        <fullName evidence="11">C2H2-type domain-containing protein</fullName>
    </recommendedName>
</protein>
<feature type="compositionally biased region" description="Basic residues" evidence="10">
    <location>
        <begin position="579"/>
        <end position="588"/>
    </location>
</feature>
<feature type="compositionally biased region" description="Basic and acidic residues" evidence="10">
    <location>
        <begin position="589"/>
        <end position="600"/>
    </location>
</feature>
<feature type="region of interest" description="Disordered" evidence="10">
    <location>
        <begin position="317"/>
        <end position="352"/>
    </location>
</feature>
<dbReference type="FunFam" id="3.30.160.60:FF:000048">
    <property type="entry name" value="GLI family zinc finger 3"/>
    <property type="match status" value="1"/>
</dbReference>
<feature type="region of interest" description="Disordered" evidence="10">
    <location>
        <begin position="242"/>
        <end position="279"/>
    </location>
</feature>
<name>A0A1X7UH40_AMPQE</name>
<dbReference type="GO" id="GO:0000978">
    <property type="term" value="F:RNA polymerase II cis-regulatory region sequence-specific DNA binding"/>
    <property type="evidence" value="ECO:0007669"/>
    <property type="project" value="TreeGrafter"/>
</dbReference>
<keyword evidence="5 9" id="KW-0863">Zinc-finger</keyword>
<evidence type="ECO:0000313" key="12">
    <source>
        <dbReference type="EnsemblMetazoa" id="Aqu2.1.27279_001"/>
    </source>
</evidence>
<dbReference type="OrthoDB" id="3214149at2759"/>
<evidence type="ECO:0000256" key="10">
    <source>
        <dbReference type="SAM" id="MobiDB-lite"/>
    </source>
</evidence>
<dbReference type="EnsemblMetazoa" id="Aqu2.1.27279_001">
    <property type="protein sequence ID" value="Aqu2.1.27279_001"/>
    <property type="gene ID" value="Aqu2.1.27279"/>
</dbReference>
<evidence type="ECO:0000256" key="2">
    <source>
        <dbReference type="ARBA" id="ARBA00010831"/>
    </source>
</evidence>
<gene>
    <name evidence="12" type="primary">100631915</name>
</gene>
<feature type="compositionally biased region" description="Pro residues" evidence="10">
    <location>
        <begin position="889"/>
        <end position="898"/>
    </location>
</feature>
<evidence type="ECO:0000256" key="8">
    <source>
        <dbReference type="ARBA" id="ARBA00023242"/>
    </source>
</evidence>
<proteinExistence type="inferred from homology"/>
<dbReference type="PANTHER" id="PTHR45718">
    <property type="entry name" value="TRANSCRIPTIONAL ACTIVATOR CUBITUS INTERRUPTUS"/>
    <property type="match status" value="1"/>
</dbReference>
<evidence type="ECO:0000256" key="1">
    <source>
        <dbReference type="ARBA" id="ARBA00004123"/>
    </source>
</evidence>
<dbReference type="PROSITE" id="PS00028">
    <property type="entry name" value="ZINC_FINGER_C2H2_1"/>
    <property type="match status" value="2"/>
</dbReference>
<dbReference type="InterPro" id="IPR043359">
    <property type="entry name" value="GLI-like"/>
</dbReference>
<keyword evidence="3" id="KW-0479">Metal-binding</keyword>
<dbReference type="Gene3D" id="3.30.160.60">
    <property type="entry name" value="Classic Zinc Finger"/>
    <property type="match status" value="5"/>
</dbReference>
<dbReference type="Proteomes" id="UP000007879">
    <property type="component" value="Unassembled WGS sequence"/>
</dbReference>
<comment type="similarity">
    <text evidence="2">Belongs to the GLI C2H2-type zinc-finger protein family.</text>
</comment>
<feature type="region of interest" description="Disordered" evidence="10">
    <location>
        <begin position="1"/>
        <end position="112"/>
    </location>
</feature>
<dbReference type="GO" id="GO:0000981">
    <property type="term" value="F:DNA-binding transcription factor activity, RNA polymerase II-specific"/>
    <property type="evidence" value="ECO:0007669"/>
    <property type="project" value="TreeGrafter"/>
</dbReference>
<dbReference type="FunFam" id="3.30.160.60:FF:000031">
    <property type="entry name" value="GLI family zinc finger 3"/>
    <property type="match status" value="1"/>
</dbReference>
<dbReference type="SUPFAM" id="SSF57667">
    <property type="entry name" value="beta-beta-alpha zinc fingers"/>
    <property type="match status" value="2"/>
</dbReference>
<dbReference type="eggNOG" id="KOG1721">
    <property type="taxonomic scope" value="Eukaryota"/>
</dbReference>
<evidence type="ECO:0000256" key="9">
    <source>
        <dbReference type="PROSITE-ProRule" id="PRU00042"/>
    </source>
</evidence>
<evidence type="ECO:0000313" key="13">
    <source>
        <dbReference type="Proteomes" id="UP000007879"/>
    </source>
</evidence>
<dbReference type="PANTHER" id="PTHR45718:SF8">
    <property type="entry name" value="GLIS FAMILY ZINC FINGER 2"/>
    <property type="match status" value="1"/>
</dbReference>
<feature type="compositionally biased region" description="Basic and acidic residues" evidence="10">
    <location>
        <begin position="22"/>
        <end position="31"/>
    </location>
</feature>
<feature type="compositionally biased region" description="Low complexity" evidence="10">
    <location>
        <begin position="864"/>
        <end position="876"/>
    </location>
</feature>
<feature type="region of interest" description="Disordered" evidence="10">
    <location>
        <begin position="772"/>
        <end position="840"/>
    </location>
</feature>
<feature type="region of interest" description="Disordered" evidence="10">
    <location>
        <begin position="540"/>
        <end position="611"/>
    </location>
</feature>
<keyword evidence="6" id="KW-0862">Zinc</keyword>
<feature type="compositionally biased region" description="Low complexity" evidence="10">
    <location>
        <begin position="789"/>
        <end position="811"/>
    </location>
</feature>
<organism evidence="12">
    <name type="scientific">Amphimedon queenslandica</name>
    <name type="common">Sponge</name>
    <dbReference type="NCBI Taxonomy" id="400682"/>
    <lineage>
        <taxon>Eukaryota</taxon>
        <taxon>Metazoa</taxon>
        <taxon>Porifera</taxon>
        <taxon>Demospongiae</taxon>
        <taxon>Heteroscleromorpha</taxon>
        <taxon>Haplosclerida</taxon>
        <taxon>Niphatidae</taxon>
        <taxon>Amphimedon</taxon>
    </lineage>
</organism>
<evidence type="ECO:0000256" key="4">
    <source>
        <dbReference type="ARBA" id="ARBA00022737"/>
    </source>
</evidence>
<dbReference type="AlphaFoldDB" id="A0A1X7UH40"/>
<dbReference type="PROSITE" id="PS50157">
    <property type="entry name" value="ZINC_FINGER_C2H2_2"/>
    <property type="match status" value="3"/>
</dbReference>